<organism evidence="2 3">
    <name type="scientific">Trypanosoma cruzi Dm28c</name>
    <dbReference type="NCBI Taxonomy" id="1416333"/>
    <lineage>
        <taxon>Eukaryota</taxon>
        <taxon>Discoba</taxon>
        <taxon>Euglenozoa</taxon>
        <taxon>Kinetoplastea</taxon>
        <taxon>Metakinetoplastina</taxon>
        <taxon>Trypanosomatida</taxon>
        <taxon>Trypanosomatidae</taxon>
        <taxon>Trypanosoma</taxon>
        <taxon>Schizotrypanum</taxon>
    </lineage>
</organism>
<protein>
    <submittedName>
        <fullName evidence="2">Uncharacterized protein</fullName>
    </submittedName>
</protein>
<proteinExistence type="predicted"/>
<comment type="caution">
    <text evidence="2">The sequence shown here is derived from an EMBL/GenBank/DDBJ whole genome shotgun (WGS) entry which is preliminary data.</text>
</comment>
<feature type="compositionally biased region" description="Polar residues" evidence="1">
    <location>
        <begin position="258"/>
        <end position="279"/>
    </location>
</feature>
<feature type="compositionally biased region" description="Basic and acidic residues" evidence="1">
    <location>
        <begin position="283"/>
        <end position="293"/>
    </location>
</feature>
<dbReference type="EMBL" id="AYLP01000212">
    <property type="protein sequence ID" value="ESS62079.1"/>
    <property type="molecule type" value="Genomic_DNA"/>
</dbReference>
<accession>V5B3D6</accession>
<evidence type="ECO:0000256" key="1">
    <source>
        <dbReference type="SAM" id="MobiDB-lite"/>
    </source>
</evidence>
<dbReference type="Proteomes" id="UP000017861">
    <property type="component" value="Unassembled WGS sequence"/>
</dbReference>
<feature type="region of interest" description="Disordered" evidence="1">
    <location>
        <begin position="247"/>
        <end position="293"/>
    </location>
</feature>
<sequence>MRRSLPWSVGESAARGVCDEVVAEEPVPSRVAAFVLPACLACWHAWHFRWRPAREAPVKKTVAPLRHPHGRPSQAIITPGRKRRACALILWTDKRSLPQVGQEDVNPPLADRKGVAVLTSGRVSGGGRGGPATAVREGRRHRHRGFLVIRRARAGLSKSGQVSHRACAESRHSGHDVRVNTRNRVLATPTTACHAVCALSFSSWTSFQYSHLTALRKPTCRALTQSCGRDRAMTATASAVTLRGIPQCHGENAEPTVRPQSASESGTVRISSLTPSCTASGPRRSDSIAERESVATGTRVGDWDAAARRELKTVRGHARWQDTPLGRSTQGCQQLRGEAPQGAPLSRE</sequence>
<evidence type="ECO:0000313" key="2">
    <source>
        <dbReference type="EMBL" id="ESS62079.1"/>
    </source>
</evidence>
<reference evidence="2 3" key="1">
    <citation type="journal article" date="2014" name="Genome Announc.">
        <title>Trypanosoma cruzi Clone Dm28c Draft Genome Sequence.</title>
        <authorList>
            <person name="Grisard E.C."/>
            <person name="Teixeira S.M."/>
            <person name="de Almeida L.G."/>
            <person name="Stoco P.H."/>
            <person name="Gerber A.L."/>
            <person name="Talavera-Lopez C."/>
            <person name="Lima O.C."/>
            <person name="Andersson B."/>
            <person name="de Vasconcelos A.T."/>
        </authorList>
    </citation>
    <scope>NUCLEOTIDE SEQUENCE [LARGE SCALE GENOMIC DNA]</scope>
    <source>
        <strain evidence="2 3">Dm28c</strain>
    </source>
</reference>
<dbReference type="OrthoDB" id="10472305at2759"/>
<dbReference type="AlphaFoldDB" id="V5B3D6"/>
<dbReference type="VEuPathDB" id="TriTrypDB:TCDM_10270"/>
<name>V5B3D6_TRYCR</name>
<feature type="region of interest" description="Disordered" evidence="1">
    <location>
        <begin position="314"/>
        <end position="348"/>
    </location>
</feature>
<gene>
    <name evidence="2" type="ORF">TCDM_10270</name>
</gene>
<evidence type="ECO:0000313" key="3">
    <source>
        <dbReference type="Proteomes" id="UP000017861"/>
    </source>
</evidence>